<feature type="compositionally biased region" description="Basic and acidic residues" evidence="1">
    <location>
        <begin position="36"/>
        <end position="48"/>
    </location>
</feature>
<dbReference type="AlphaFoldDB" id="X1D719"/>
<comment type="caution">
    <text evidence="2">The sequence shown here is derived from an EMBL/GenBank/DDBJ whole genome shotgun (WGS) entry which is preliminary data.</text>
</comment>
<evidence type="ECO:0000313" key="2">
    <source>
        <dbReference type="EMBL" id="GAH15997.1"/>
    </source>
</evidence>
<organism evidence="2">
    <name type="scientific">marine sediment metagenome</name>
    <dbReference type="NCBI Taxonomy" id="412755"/>
    <lineage>
        <taxon>unclassified sequences</taxon>
        <taxon>metagenomes</taxon>
        <taxon>ecological metagenomes</taxon>
    </lineage>
</organism>
<reference evidence="2" key="1">
    <citation type="journal article" date="2014" name="Front. Microbiol.">
        <title>High frequency of phylogenetically diverse reductive dehalogenase-homologous genes in deep subseafloor sedimentary metagenomes.</title>
        <authorList>
            <person name="Kawai M."/>
            <person name="Futagami T."/>
            <person name="Toyoda A."/>
            <person name="Takaki Y."/>
            <person name="Nishi S."/>
            <person name="Hori S."/>
            <person name="Arai W."/>
            <person name="Tsubouchi T."/>
            <person name="Morono Y."/>
            <person name="Uchiyama I."/>
            <person name="Ito T."/>
            <person name="Fujiyama A."/>
            <person name="Inagaki F."/>
            <person name="Takami H."/>
        </authorList>
    </citation>
    <scope>NUCLEOTIDE SEQUENCE</scope>
    <source>
        <strain evidence="2">Expedition CK06-06</strain>
    </source>
</reference>
<feature type="compositionally biased region" description="Basic and acidic residues" evidence="1">
    <location>
        <begin position="1"/>
        <end position="17"/>
    </location>
</feature>
<protein>
    <submittedName>
        <fullName evidence="2">Uncharacterized protein</fullName>
    </submittedName>
</protein>
<evidence type="ECO:0000256" key="1">
    <source>
        <dbReference type="SAM" id="MobiDB-lite"/>
    </source>
</evidence>
<accession>X1D719</accession>
<dbReference type="EMBL" id="BART01032922">
    <property type="protein sequence ID" value="GAH15997.1"/>
    <property type="molecule type" value="Genomic_DNA"/>
</dbReference>
<gene>
    <name evidence="2" type="ORF">S01H4_56752</name>
</gene>
<proteinExistence type="predicted"/>
<feature type="region of interest" description="Disordered" evidence="1">
    <location>
        <begin position="1"/>
        <end position="48"/>
    </location>
</feature>
<sequence length="48" mass="5488">MELERNIDLDRGGKDNEGSEEEMDIGQKKTNPSKNRPSEGIKEEARKQ</sequence>
<name>X1D719_9ZZZZ</name>